<keyword evidence="3" id="KW-0694">RNA-binding</keyword>
<dbReference type="Pfam" id="PF26594">
    <property type="entry name" value="KH_NusA_2nd"/>
    <property type="match status" value="1"/>
</dbReference>
<feature type="domain" description="NusA-like second KH" evidence="6">
    <location>
        <begin position="27"/>
        <end position="71"/>
    </location>
</feature>
<keyword evidence="5" id="KW-0804">Transcription</keyword>
<keyword evidence="1" id="KW-0806">Transcription termination</keyword>
<protein>
    <recommendedName>
        <fullName evidence="6">NusA-like second KH domain-containing protein</fullName>
    </recommendedName>
</protein>
<reference evidence="7" key="1">
    <citation type="journal article" date="2020" name="Microb. Genom.">
        <title>Genetic diversity of clinical and environmental Mucorales isolates obtained from an investigation of mucormycosis cases among solid organ transplant recipients.</title>
        <authorList>
            <person name="Nguyen M.H."/>
            <person name="Kaul D."/>
            <person name="Muto C."/>
            <person name="Cheng S.J."/>
            <person name="Richter R.A."/>
            <person name="Bruno V.M."/>
            <person name="Liu G."/>
            <person name="Beyhan S."/>
            <person name="Sundermann A.J."/>
            <person name="Mounaud S."/>
            <person name="Pasculle A.W."/>
            <person name="Nierman W.C."/>
            <person name="Driscoll E."/>
            <person name="Cumbie R."/>
            <person name="Clancy C.J."/>
            <person name="Dupont C.L."/>
        </authorList>
    </citation>
    <scope>NUCLEOTIDE SEQUENCE</scope>
    <source>
        <strain evidence="7">GL11</strain>
    </source>
</reference>
<dbReference type="InterPro" id="IPR009019">
    <property type="entry name" value="KH_sf_prok-type"/>
</dbReference>
<evidence type="ECO:0000256" key="2">
    <source>
        <dbReference type="ARBA" id="ARBA00022490"/>
    </source>
</evidence>
<dbReference type="SUPFAM" id="SSF54814">
    <property type="entry name" value="Prokaryotic type KH domain (KH-domain type II)"/>
    <property type="match status" value="1"/>
</dbReference>
<keyword evidence="2" id="KW-0963">Cytoplasm</keyword>
<dbReference type="GO" id="GO:0003723">
    <property type="term" value="F:RNA binding"/>
    <property type="evidence" value="ECO:0007669"/>
    <property type="project" value="UniProtKB-KW"/>
</dbReference>
<dbReference type="EMBL" id="JAANQT010012002">
    <property type="protein sequence ID" value="KAG1273957.1"/>
    <property type="molecule type" value="Genomic_DNA"/>
</dbReference>
<dbReference type="PANTHER" id="PTHR22648">
    <property type="entry name" value="TRANSCRIPTION TERMINATION FACTOR NUSA"/>
    <property type="match status" value="1"/>
</dbReference>
<dbReference type="AlphaFoldDB" id="A0A9P6WRZ4"/>
<evidence type="ECO:0000256" key="4">
    <source>
        <dbReference type="ARBA" id="ARBA00023015"/>
    </source>
</evidence>
<sequence>MRGSRVTAVRNALGGEQVDIVLWSEDPAQFVIGALAPANVESIVVDEDKHAMDVVVDEENLPTAIGAKGQNKA</sequence>
<dbReference type="PANTHER" id="PTHR22648:SF0">
    <property type="entry name" value="TRANSCRIPTION TERMINATION_ANTITERMINATION PROTEIN NUSA"/>
    <property type="match status" value="1"/>
</dbReference>
<dbReference type="Proteomes" id="UP000716291">
    <property type="component" value="Unassembled WGS sequence"/>
</dbReference>
<proteinExistence type="predicted"/>
<dbReference type="InterPro" id="IPR030842">
    <property type="entry name" value="TF_NusA_bacterial"/>
</dbReference>
<dbReference type="InterPro" id="IPR015946">
    <property type="entry name" value="KH_dom-like_a/b"/>
</dbReference>
<organism evidence="7 8">
    <name type="scientific">Rhizopus oryzae</name>
    <name type="common">Mucormycosis agent</name>
    <name type="synonym">Rhizopus arrhizus var. delemar</name>
    <dbReference type="NCBI Taxonomy" id="64495"/>
    <lineage>
        <taxon>Eukaryota</taxon>
        <taxon>Fungi</taxon>
        <taxon>Fungi incertae sedis</taxon>
        <taxon>Mucoromycota</taxon>
        <taxon>Mucoromycotina</taxon>
        <taxon>Mucoromycetes</taxon>
        <taxon>Mucorales</taxon>
        <taxon>Mucorineae</taxon>
        <taxon>Rhizopodaceae</taxon>
        <taxon>Rhizopus</taxon>
    </lineage>
</organism>
<name>A0A9P6WRZ4_RHIOR</name>
<evidence type="ECO:0000313" key="7">
    <source>
        <dbReference type="EMBL" id="KAG1273957.1"/>
    </source>
</evidence>
<dbReference type="GO" id="GO:0005829">
    <property type="term" value="C:cytosol"/>
    <property type="evidence" value="ECO:0007669"/>
    <property type="project" value="TreeGrafter"/>
</dbReference>
<accession>A0A9P6WRZ4</accession>
<comment type="caution">
    <text evidence="7">The sequence shown here is derived from an EMBL/GenBank/DDBJ whole genome shotgun (WGS) entry which is preliminary data.</text>
</comment>
<dbReference type="InterPro" id="IPR058582">
    <property type="entry name" value="KH_NusA_2nd"/>
</dbReference>
<dbReference type="GO" id="GO:0006353">
    <property type="term" value="P:DNA-templated transcription termination"/>
    <property type="evidence" value="ECO:0007669"/>
    <property type="project" value="UniProtKB-KW"/>
</dbReference>
<evidence type="ECO:0000256" key="5">
    <source>
        <dbReference type="ARBA" id="ARBA00023163"/>
    </source>
</evidence>
<dbReference type="GO" id="GO:0031564">
    <property type="term" value="P:transcription antitermination"/>
    <property type="evidence" value="ECO:0007669"/>
    <property type="project" value="InterPro"/>
</dbReference>
<evidence type="ECO:0000256" key="1">
    <source>
        <dbReference type="ARBA" id="ARBA00022472"/>
    </source>
</evidence>
<evidence type="ECO:0000313" key="8">
    <source>
        <dbReference type="Proteomes" id="UP000716291"/>
    </source>
</evidence>
<evidence type="ECO:0000256" key="3">
    <source>
        <dbReference type="ARBA" id="ARBA00022884"/>
    </source>
</evidence>
<gene>
    <name evidence="7" type="ORF">G6F64_015235</name>
</gene>
<evidence type="ECO:0000259" key="6">
    <source>
        <dbReference type="Pfam" id="PF26594"/>
    </source>
</evidence>
<keyword evidence="4" id="KW-0805">Transcription regulation</keyword>
<keyword evidence="8" id="KW-1185">Reference proteome</keyword>
<dbReference type="Gene3D" id="3.30.300.20">
    <property type="match status" value="1"/>
</dbReference>